<dbReference type="Proteomes" id="UP000698752">
    <property type="component" value="Unassembled WGS sequence"/>
</dbReference>
<evidence type="ECO:0000313" key="2">
    <source>
        <dbReference type="Proteomes" id="UP000698752"/>
    </source>
</evidence>
<keyword evidence="2" id="KW-1185">Reference proteome</keyword>
<evidence type="ECO:0000313" key="1">
    <source>
        <dbReference type="EMBL" id="MBR0649429.1"/>
    </source>
</evidence>
<sequence length="148" mass="16599">MARGRATVAPITPSREWLFMAGGGVEAPLMRLSGIGGRISVYEDRVVLQRRGIFFTLVNLAFHLEREMESEIVLRNLTAVHFVRSLLFVQFLRFSYAGCPEPSGHYLRDAFAENAYMLSLFDNRRLVKVLHCVSEAALRRGAALGRAA</sequence>
<gene>
    <name evidence="1" type="ORF">GXW78_07125</name>
</gene>
<proteinExistence type="predicted"/>
<accession>A0ABS5EEH4</accession>
<dbReference type="RefSeq" id="WP_211867403.1">
    <property type="nucleotide sequence ID" value="NZ_JAAEDI010000006.1"/>
</dbReference>
<dbReference type="EMBL" id="JAAEDI010000006">
    <property type="protein sequence ID" value="MBR0649429.1"/>
    <property type="molecule type" value="Genomic_DNA"/>
</dbReference>
<organism evidence="1 2">
    <name type="scientific">Neoroseomonas terrae</name>
    <dbReference type="NCBI Taxonomy" id="424799"/>
    <lineage>
        <taxon>Bacteria</taxon>
        <taxon>Pseudomonadati</taxon>
        <taxon>Pseudomonadota</taxon>
        <taxon>Alphaproteobacteria</taxon>
        <taxon>Acetobacterales</taxon>
        <taxon>Acetobacteraceae</taxon>
        <taxon>Neoroseomonas</taxon>
    </lineage>
</organism>
<reference evidence="2" key="1">
    <citation type="journal article" date="2021" name="Syst. Appl. Microbiol.">
        <title>Roseomonas hellenica sp. nov., isolated from roots of wild-growing Alkanna tinctoria.</title>
        <authorList>
            <person name="Rat A."/>
            <person name="Naranjo H.D."/>
            <person name="Lebbe L."/>
            <person name="Cnockaert M."/>
            <person name="Krigas N."/>
            <person name="Grigoriadou K."/>
            <person name="Maloupa E."/>
            <person name="Willems A."/>
        </authorList>
    </citation>
    <scope>NUCLEOTIDE SEQUENCE [LARGE SCALE GENOMIC DNA]</scope>
    <source>
        <strain evidence="2">LMG 31159</strain>
    </source>
</reference>
<name>A0ABS5EEH4_9PROT</name>
<comment type="caution">
    <text evidence="1">The sequence shown here is derived from an EMBL/GenBank/DDBJ whole genome shotgun (WGS) entry which is preliminary data.</text>
</comment>
<protein>
    <submittedName>
        <fullName evidence="1">Uncharacterized protein</fullName>
    </submittedName>
</protein>